<protein>
    <submittedName>
        <fullName evidence="1">Uncharacterized protein</fullName>
    </submittedName>
</protein>
<dbReference type="AlphaFoldDB" id="K8YE14"/>
<evidence type="ECO:0000313" key="2">
    <source>
        <dbReference type="Proteomes" id="UP000035800"/>
    </source>
</evidence>
<evidence type="ECO:0000313" key="1">
    <source>
        <dbReference type="EMBL" id="EKT87720.1"/>
    </source>
</evidence>
<reference evidence="1 2" key="2">
    <citation type="journal article" date="2014" name="Emerg. Microbes Infect.">
        <title>Potential impact on kidney infection: a whole-genome analysis of Leptospira santarosai serovar Shermani.</title>
        <authorList>
            <person name="Chou L.F."/>
            <person name="Chen T.W."/>
            <person name="Ko Y.C."/>
            <person name="Pan M.J."/>
            <person name="Tian Y.C."/>
            <person name="Chiu C.H."/>
            <person name="Tang P."/>
            <person name="Hung C.C."/>
            <person name="Yang C.W."/>
        </authorList>
    </citation>
    <scope>NUCLEOTIDE SEQUENCE</scope>
    <source>
        <strain evidence="1 2">LT 821</strain>
    </source>
</reference>
<dbReference type="STRING" id="758847.LSS_06400"/>
<accession>K8YE14</accession>
<dbReference type="Proteomes" id="UP000035800">
    <property type="component" value="Chromosome I"/>
</dbReference>
<dbReference type="EMBL" id="CP006694">
    <property type="protein sequence ID" value="EKT87720.1"/>
    <property type="molecule type" value="Genomic_DNA"/>
</dbReference>
<dbReference type="KEGG" id="lst:LSS_06400"/>
<organism evidence="1 2">
    <name type="scientific">Leptospira santarosai serovar Shermani str. LT 821</name>
    <dbReference type="NCBI Taxonomy" id="758847"/>
    <lineage>
        <taxon>Bacteria</taxon>
        <taxon>Pseudomonadati</taxon>
        <taxon>Spirochaetota</taxon>
        <taxon>Spirochaetia</taxon>
        <taxon>Leptospirales</taxon>
        <taxon>Leptospiraceae</taxon>
        <taxon>Leptospira</taxon>
    </lineage>
</organism>
<name>K8YE14_9LEPT</name>
<reference evidence="1 2" key="1">
    <citation type="journal article" date="2012" name="Gene">
        <title>Sequence of Leptospira santarosai serovar Shermani genome and prediction of virulence-associated genes.</title>
        <authorList>
            <person name="Chou L.F."/>
            <person name="Chen Y.T."/>
            <person name="Lu C.W."/>
            <person name="Ko Y.C."/>
            <person name="Tang C.Y."/>
            <person name="Pan M.J."/>
            <person name="Tian Y.C."/>
            <person name="Chiu C.H."/>
            <person name="Hung C.C."/>
            <person name="Yang C.W."/>
        </authorList>
    </citation>
    <scope>NUCLEOTIDE SEQUENCE [LARGE SCALE GENOMIC DNA]</scope>
    <source>
        <strain evidence="1">LT 821</strain>
    </source>
</reference>
<gene>
    <name evidence="1" type="ORF">LSS_06400</name>
</gene>
<sequence length="43" mass="5163">MSNGGSLRILYRVCPKTKIRKMWELPRKSNNDPMFQKDIKPER</sequence>
<proteinExistence type="predicted"/>